<proteinExistence type="predicted"/>
<comment type="caution">
    <text evidence="1">The sequence shown here is derived from an EMBL/GenBank/DDBJ whole genome shotgun (WGS) entry which is preliminary data.</text>
</comment>
<organism evidence="1 2">
    <name type="scientific">Sphaerisporangium aureirubrum</name>
    <dbReference type="NCBI Taxonomy" id="1544736"/>
    <lineage>
        <taxon>Bacteria</taxon>
        <taxon>Bacillati</taxon>
        <taxon>Actinomycetota</taxon>
        <taxon>Actinomycetes</taxon>
        <taxon>Streptosporangiales</taxon>
        <taxon>Streptosporangiaceae</taxon>
        <taxon>Sphaerisporangium</taxon>
    </lineage>
</organism>
<keyword evidence="2" id="KW-1185">Reference proteome</keyword>
<gene>
    <name evidence="1" type="ORF">ACFP1K_10880</name>
</gene>
<dbReference type="EMBL" id="JBHSRF010000011">
    <property type="protein sequence ID" value="MFC6081667.1"/>
    <property type="molecule type" value="Genomic_DNA"/>
</dbReference>
<dbReference type="Proteomes" id="UP001596137">
    <property type="component" value="Unassembled WGS sequence"/>
</dbReference>
<evidence type="ECO:0000313" key="1">
    <source>
        <dbReference type="EMBL" id="MFC6081667.1"/>
    </source>
</evidence>
<protein>
    <submittedName>
        <fullName evidence="1">Uncharacterized protein</fullName>
    </submittedName>
</protein>
<reference evidence="2" key="1">
    <citation type="journal article" date="2019" name="Int. J. Syst. Evol. Microbiol.">
        <title>The Global Catalogue of Microorganisms (GCM) 10K type strain sequencing project: providing services to taxonomists for standard genome sequencing and annotation.</title>
        <authorList>
            <consortium name="The Broad Institute Genomics Platform"/>
            <consortium name="The Broad Institute Genome Sequencing Center for Infectious Disease"/>
            <person name="Wu L."/>
            <person name="Ma J."/>
        </authorList>
    </citation>
    <scope>NUCLEOTIDE SEQUENCE [LARGE SCALE GENOMIC DNA]</scope>
    <source>
        <strain evidence="2">JCM 30346</strain>
    </source>
</reference>
<accession>A0ABW1NGI1</accession>
<name>A0ABW1NGI1_9ACTN</name>
<evidence type="ECO:0000313" key="2">
    <source>
        <dbReference type="Proteomes" id="UP001596137"/>
    </source>
</evidence>
<sequence length="51" mass="5943">MDREGLFRLDKTEDIKDWIIRGAKSTNGTADLRHEGINMALDELERRGELR</sequence>
<dbReference type="RefSeq" id="WP_380750059.1">
    <property type="nucleotide sequence ID" value="NZ_JBHSRF010000011.1"/>
</dbReference>